<gene>
    <name evidence="2" type="ORF">YH66_05210</name>
</gene>
<proteinExistence type="predicted"/>
<evidence type="ECO:0000313" key="3">
    <source>
        <dbReference type="Proteomes" id="UP000034037"/>
    </source>
</evidence>
<feature type="compositionally biased region" description="Basic and acidic residues" evidence="1">
    <location>
        <begin position="131"/>
        <end position="148"/>
    </location>
</feature>
<keyword evidence="3" id="KW-1185">Reference proteome</keyword>
<feature type="compositionally biased region" description="Basic residues" evidence="1">
    <location>
        <begin position="334"/>
        <end position="344"/>
    </location>
</feature>
<feature type="region of interest" description="Disordered" evidence="1">
    <location>
        <begin position="131"/>
        <end position="154"/>
    </location>
</feature>
<evidence type="ECO:0000313" key="2">
    <source>
        <dbReference type="EMBL" id="AKF26997.1"/>
    </source>
</evidence>
<feature type="region of interest" description="Disordered" evidence="1">
    <location>
        <begin position="210"/>
        <end position="344"/>
    </location>
</feature>
<dbReference type="RefSeq" id="WP_003860128.1">
    <property type="nucleotide sequence ID" value="NZ_CP011309.1"/>
</dbReference>
<name>A0A0F6Z4Y2_9CORY</name>
<evidence type="ECO:0000256" key="1">
    <source>
        <dbReference type="SAM" id="MobiDB-lite"/>
    </source>
</evidence>
<reference evidence="2 3" key="1">
    <citation type="submission" date="2015-04" db="EMBL/GenBank/DDBJ databases">
        <title>Complete Genome Sequence of Brevibacterium flavum ATCC 15168.</title>
        <authorList>
            <person name="Ahn J."/>
            <person name="Park G."/>
            <person name="Jeon W."/>
            <person name="Jang Y."/>
            <person name="Jang M."/>
            <person name="Lee H."/>
            <person name="Lee H."/>
        </authorList>
    </citation>
    <scope>NUCLEOTIDE SEQUENCE [LARGE SCALE GENOMIC DNA]</scope>
    <source>
        <strain evidence="2 3">ATCC 15168</strain>
    </source>
</reference>
<dbReference type="PATRIC" id="fig|92706.3.peg.1082"/>
<sequence>MKLTEIAADAGDPRLQIEVKGALFALAQWSAQTESDYIVPWGAAIRELGMERARPLIDIMINIGVLTDITEDESKVYKLIDDEEGLFHIIKRNKKIMDAKRKRDRNNGSLIVPVLLRDGAECRYTGEQINFRDTKNDNGGTYDHREPDEPTTPDNYVVASRGANSARAFADDSESDLPLMEPPENPIYDDWILDKLKRWPTITARTAKQMGIPNPLTDSVEAHPAPAASRATAPKSPSTPPSGTTGRQPESSPQFPSDSHKVESTDSLKVESTGRAAQEAQPRRAASSATSSISTATHQHQELSGHQPERDPQPPSRSHVRDQESANVQDLHPARKRRRRVRRR</sequence>
<dbReference type="HOGENOM" id="CLU_805796_0_0_11"/>
<protein>
    <submittedName>
        <fullName evidence="2">Uncharacterized protein</fullName>
    </submittedName>
</protein>
<dbReference type="EMBL" id="CP011309">
    <property type="protein sequence ID" value="AKF26997.1"/>
    <property type="molecule type" value="Genomic_DNA"/>
</dbReference>
<feature type="compositionally biased region" description="Low complexity" evidence="1">
    <location>
        <begin position="222"/>
        <end position="245"/>
    </location>
</feature>
<feature type="compositionally biased region" description="Basic and acidic residues" evidence="1">
    <location>
        <begin position="258"/>
        <end position="269"/>
    </location>
</feature>
<dbReference type="Proteomes" id="UP000034037">
    <property type="component" value="Chromosome"/>
</dbReference>
<feature type="compositionally biased region" description="Low complexity" evidence="1">
    <location>
        <begin position="275"/>
        <end position="297"/>
    </location>
</feature>
<accession>A0A0F6Z4Y2</accession>
<feature type="compositionally biased region" description="Polar residues" evidence="1">
    <location>
        <begin position="246"/>
        <end position="257"/>
    </location>
</feature>
<dbReference type="AlphaFoldDB" id="A0A0F6Z4Y2"/>
<feature type="compositionally biased region" description="Basic and acidic residues" evidence="1">
    <location>
        <begin position="299"/>
        <end position="312"/>
    </location>
</feature>
<organism evidence="2 3">
    <name type="scientific">[Brevibacterium] flavum</name>
    <dbReference type="NCBI Taxonomy" id="92706"/>
    <lineage>
        <taxon>Bacteria</taxon>
        <taxon>Bacillati</taxon>
        <taxon>Actinomycetota</taxon>
        <taxon>Actinomycetes</taxon>
        <taxon>Mycobacteriales</taxon>
        <taxon>Corynebacteriaceae</taxon>
        <taxon>Corynebacterium</taxon>
    </lineage>
</organism>